<dbReference type="AlphaFoldDB" id="E8U915"/>
<name>E8U915_DEIML</name>
<dbReference type="GO" id="GO:0015276">
    <property type="term" value="F:ligand-gated monoatomic ion channel activity"/>
    <property type="evidence" value="ECO:0007669"/>
    <property type="project" value="InterPro"/>
</dbReference>
<evidence type="ECO:0000256" key="2">
    <source>
        <dbReference type="ARBA" id="ARBA00022448"/>
    </source>
</evidence>
<dbReference type="InterPro" id="IPR018313">
    <property type="entry name" value="SBP_3_CS"/>
</dbReference>
<feature type="signal peptide" evidence="5">
    <location>
        <begin position="1"/>
        <end position="17"/>
    </location>
</feature>
<dbReference type="EMBL" id="CP002454">
    <property type="protein sequence ID" value="ADV67554.1"/>
    <property type="molecule type" value="Genomic_DNA"/>
</dbReference>
<dbReference type="GO" id="GO:0006865">
    <property type="term" value="P:amino acid transport"/>
    <property type="evidence" value="ECO:0007669"/>
    <property type="project" value="TreeGrafter"/>
</dbReference>
<dbReference type="eggNOG" id="COG0834">
    <property type="taxonomic scope" value="Bacteria"/>
</dbReference>
<feature type="domain" description="Ionotropic glutamate receptor C-terminal" evidence="7">
    <location>
        <begin position="29"/>
        <end position="255"/>
    </location>
</feature>
<dbReference type="InterPro" id="IPR001320">
    <property type="entry name" value="Iontro_rcpt_C"/>
</dbReference>
<dbReference type="HOGENOM" id="CLU_019602_18_4_0"/>
<evidence type="ECO:0000259" key="7">
    <source>
        <dbReference type="SMART" id="SM00079"/>
    </source>
</evidence>
<accession>E8U915</accession>
<dbReference type="PROSITE" id="PS01039">
    <property type="entry name" value="SBP_BACTERIAL_3"/>
    <property type="match status" value="1"/>
</dbReference>
<proteinExistence type="inferred from homology"/>
<comment type="similarity">
    <text evidence="1 4">Belongs to the bacterial solute-binding protein 3 family.</text>
</comment>
<dbReference type="SMART" id="SM00079">
    <property type="entry name" value="PBPe"/>
    <property type="match status" value="1"/>
</dbReference>
<dbReference type="Proteomes" id="UP000008635">
    <property type="component" value="Chromosome"/>
</dbReference>
<dbReference type="Gene3D" id="3.40.190.10">
    <property type="entry name" value="Periplasmic binding protein-like II"/>
    <property type="match status" value="2"/>
</dbReference>
<keyword evidence="9" id="KW-1185">Reference proteome</keyword>
<evidence type="ECO:0000256" key="3">
    <source>
        <dbReference type="ARBA" id="ARBA00022729"/>
    </source>
</evidence>
<gene>
    <name evidence="8" type="ordered locus">Deima_1909</name>
</gene>
<dbReference type="CDD" id="cd13689">
    <property type="entry name" value="PBP2_BsGlnH"/>
    <property type="match status" value="1"/>
</dbReference>
<feature type="domain" description="Solute-binding protein family 3/N-terminal" evidence="6">
    <location>
        <begin position="29"/>
        <end position="256"/>
    </location>
</feature>
<dbReference type="GO" id="GO:0005576">
    <property type="term" value="C:extracellular region"/>
    <property type="evidence" value="ECO:0007669"/>
    <property type="project" value="TreeGrafter"/>
</dbReference>
<keyword evidence="2" id="KW-0813">Transport</keyword>
<dbReference type="RefSeq" id="WP_013557059.1">
    <property type="nucleotide sequence ID" value="NC_014958.1"/>
</dbReference>
<dbReference type="InterPro" id="IPR051455">
    <property type="entry name" value="Bact_solute-bind_prot3"/>
</dbReference>
<keyword evidence="3 5" id="KW-0732">Signal</keyword>
<evidence type="ECO:0000313" key="8">
    <source>
        <dbReference type="EMBL" id="ADV67554.1"/>
    </source>
</evidence>
<reference evidence="9" key="2">
    <citation type="submission" date="2011-01" db="EMBL/GenBank/DDBJ databases">
        <title>The complete genome of Deinococcus maricopensis DSM 21211.</title>
        <authorList>
            <consortium name="US DOE Joint Genome Institute (JGI-PGF)"/>
            <person name="Lucas S."/>
            <person name="Copeland A."/>
            <person name="Lapidus A."/>
            <person name="Goodwin L."/>
            <person name="Pitluck S."/>
            <person name="Kyrpides N."/>
            <person name="Mavromatis K."/>
            <person name="Pagani I."/>
            <person name="Ivanova N."/>
            <person name="Ovchinnikova G."/>
            <person name="Zeytun A."/>
            <person name="Detter J.C."/>
            <person name="Han C."/>
            <person name="Land M."/>
            <person name="Hauser L."/>
            <person name="Markowitz V."/>
            <person name="Cheng J.-F."/>
            <person name="Hugenholtz P."/>
            <person name="Woyke T."/>
            <person name="Wu D."/>
            <person name="Pukall R."/>
            <person name="Gehrich-Schroeter G."/>
            <person name="Brambilla E."/>
            <person name="Klenk H.-P."/>
            <person name="Eisen J.A."/>
        </authorList>
    </citation>
    <scope>NUCLEOTIDE SEQUENCE [LARGE SCALE GENOMIC DNA]</scope>
    <source>
        <strain evidence="9">DSM 21211 / LMG 22137 / NRRL B-23946 / LB-34</strain>
    </source>
</reference>
<protein>
    <submittedName>
        <fullName evidence="8">ABC-type transporter, periplasmic subunit family 3</fullName>
    </submittedName>
</protein>
<dbReference type="GO" id="GO:0030288">
    <property type="term" value="C:outer membrane-bounded periplasmic space"/>
    <property type="evidence" value="ECO:0007669"/>
    <property type="project" value="TreeGrafter"/>
</dbReference>
<feature type="chain" id="PRO_5003228480" evidence="5">
    <location>
        <begin position="18"/>
        <end position="278"/>
    </location>
</feature>
<evidence type="ECO:0000256" key="4">
    <source>
        <dbReference type="RuleBase" id="RU003744"/>
    </source>
</evidence>
<dbReference type="SMART" id="SM00062">
    <property type="entry name" value="PBPb"/>
    <property type="match status" value="1"/>
</dbReference>
<evidence type="ECO:0000259" key="6">
    <source>
        <dbReference type="SMART" id="SM00062"/>
    </source>
</evidence>
<dbReference type="PANTHER" id="PTHR30085">
    <property type="entry name" value="AMINO ACID ABC TRANSPORTER PERMEASE"/>
    <property type="match status" value="1"/>
</dbReference>
<evidence type="ECO:0000313" key="9">
    <source>
        <dbReference type="Proteomes" id="UP000008635"/>
    </source>
</evidence>
<dbReference type="Pfam" id="PF00497">
    <property type="entry name" value="SBP_bac_3"/>
    <property type="match status" value="1"/>
</dbReference>
<dbReference type="SUPFAM" id="SSF53850">
    <property type="entry name" value="Periplasmic binding protein-like II"/>
    <property type="match status" value="1"/>
</dbReference>
<dbReference type="InterPro" id="IPR001638">
    <property type="entry name" value="Solute-binding_3/MltF_N"/>
</dbReference>
<dbReference type="GO" id="GO:0016020">
    <property type="term" value="C:membrane"/>
    <property type="evidence" value="ECO:0007669"/>
    <property type="project" value="InterPro"/>
</dbReference>
<dbReference type="OrthoDB" id="9774451at2"/>
<sequence length="278" mass="30084" precursor="true">MRTLAVLTLALAATASAASVRDQICQDGKFTAGVKYDSPPFGFVNEDGDVGGFDVDLVKEIAKDLSAACKKTVKLELKQVTSKNRIEFVQNGTVDLAAATATATYGRMDVVDFSNTYFIDGQRLLVPANSAIKSVKDLAGKRVGTAQGSTSEANLKAAAPKASVVSFQQYTDAFTALQQGRVDAVSTDSTILLGLKASAPDPSKFKIVGAYFSNEPYGIILKQNDSKWRNFVNESLTRMAADGTYAKIFRKWFGPNTKYNLPDPKRTVTVPEQFPVRR</sequence>
<organism evidence="8 9">
    <name type="scientific">Deinococcus maricopensis (strain DSM 21211 / LMG 22137 / NRRL B-23946 / LB-34)</name>
    <dbReference type="NCBI Taxonomy" id="709986"/>
    <lineage>
        <taxon>Bacteria</taxon>
        <taxon>Thermotogati</taxon>
        <taxon>Deinococcota</taxon>
        <taxon>Deinococci</taxon>
        <taxon>Deinococcales</taxon>
        <taxon>Deinococcaceae</taxon>
        <taxon>Deinococcus</taxon>
    </lineage>
</organism>
<dbReference type="PANTHER" id="PTHR30085:SF6">
    <property type="entry name" value="ABC TRANSPORTER GLUTAMINE-BINDING PROTEIN GLNH"/>
    <property type="match status" value="1"/>
</dbReference>
<dbReference type="STRING" id="709986.Deima_1909"/>
<evidence type="ECO:0000256" key="5">
    <source>
        <dbReference type="SAM" id="SignalP"/>
    </source>
</evidence>
<dbReference type="KEGG" id="dmr:Deima_1909"/>
<reference evidence="8 9" key="1">
    <citation type="journal article" date="2011" name="Stand. Genomic Sci.">
        <title>Complete genome sequence of Deinococcus maricopensis type strain (LB-34).</title>
        <authorList>
            <person name="Pukall R."/>
            <person name="Zeytun A."/>
            <person name="Lucas S."/>
            <person name="Lapidus A."/>
            <person name="Hammon N."/>
            <person name="Deshpande S."/>
            <person name="Nolan M."/>
            <person name="Cheng J.F."/>
            <person name="Pitluck S."/>
            <person name="Liolios K."/>
            <person name="Pagani I."/>
            <person name="Mikhailova N."/>
            <person name="Ivanova N."/>
            <person name="Mavromatis K."/>
            <person name="Pati A."/>
            <person name="Tapia R."/>
            <person name="Han C."/>
            <person name="Goodwin L."/>
            <person name="Chen A."/>
            <person name="Palaniappan K."/>
            <person name="Land M."/>
            <person name="Hauser L."/>
            <person name="Chang Y.J."/>
            <person name="Jeffries C.D."/>
            <person name="Brambilla E.M."/>
            <person name="Rohde M."/>
            <person name="Goker M."/>
            <person name="Detter J.C."/>
            <person name="Woyke T."/>
            <person name="Bristow J."/>
            <person name="Eisen J.A."/>
            <person name="Markowitz V."/>
            <person name="Hugenholtz P."/>
            <person name="Kyrpides N.C."/>
            <person name="Klenk H.P."/>
        </authorList>
    </citation>
    <scope>NUCLEOTIDE SEQUENCE [LARGE SCALE GENOMIC DNA]</scope>
    <source>
        <strain evidence="9">DSM 21211 / LMG 22137 / NRRL B-23946 / LB-34</strain>
    </source>
</reference>
<evidence type="ECO:0000256" key="1">
    <source>
        <dbReference type="ARBA" id="ARBA00010333"/>
    </source>
</evidence>